<evidence type="ECO:0000259" key="7">
    <source>
        <dbReference type="PROSITE" id="PS51649"/>
    </source>
</evidence>
<dbReference type="EMBL" id="JACXVP010000002">
    <property type="protein sequence ID" value="KAG5623838.1"/>
    <property type="molecule type" value="Genomic_DNA"/>
</dbReference>
<dbReference type="InterPro" id="IPR011333">
    <property type="entry name" value="SKP1/BTB/POZ_sf"/>
</dbReference>
<dbReference type="AlphaFoldDB" id="A0A9J6AGR7"/>
<keyword evidence="2" id="KW-0597">Phosphoprotein</keyword>
<dbReference type="Proteomes" id="UP000824120">
    <property type="component" value="Chromosome 2"/>
</dbReference>
<organism evidence="8 9">
    <name type="scientific">Solanum commersonii</name>
    <name type="common">Commerson's wild potato</name>
    <name type="synonym">Commerson's nightshade</name>
    <dbReference type="NCBI Taxonomy" id="4109"/>
    <lineage>
        <taxon>Eukaryota</taxon>
        <taxon>Viridiplantae</taxon>
        <taxon>Streptophyta</taxon>
        <taxon>Embryophyta</taxon>
        <taxon>Tracheophyta</taxon>
        <taxon>Spermatophyta</taxon>
        <taxon>Magnoliopsida</taxon>
        <taxon>eudicotyledons</taxon>
        <taxon>Gunneridae</taxon>
        <taxon>Pentapetalae</taxon>
        <taxon>asterids</taxon>
        <taxon>lamiids</taxon>
        <taxon>Solanales</taxon>
        <taxon>Solanaceae</taxon>
        <taxon>Solanoideae</taxon>
        <taxon>Solaneae</taxon>
        <taxon>Solanum</taxon>
    </lineage>
</organism>
<evidence type="ECO:0000259" key="6">
    <source>
        <dbReference type="PROSITE" id="PS50097"/>
    </source>
</evidence>
<sequence>MAKRRPTTVNNNMSTKKEELLSSAMKRTSDWIFSQEIPSDVTVNAGGTSFTLHKFPLVSKSGYIRKLISESNDADVSTIDIPDIPGGGEAFELAAKFCYGINFEISTENIALLRCAAEYLEMTEDYAVANLVERTEAYFNEVAIKSLAGAVTILRSSENLLPIAEKVKLVSRCIDTIAYTACKDNQFSTSGRAEAGINGSTFSNPKPIVDWWSEDITVLRIDFFQRVLIAMMARGFKRYALGPILMLYAQKSLRGLEIFGKGRKKIEPKQEHEKRVVLETIVSLLPKEKNALSVSFLSMLLRAAIYLETTIACRLDLEKRMALQLGQAVLDDLLIPSCSFTGDTLYDVETVQRIMMNFLDSEEGNRLGDEEYHVSPSLSDMERVGKLMENYLAEIASDRNLSVTNFISLAEVIPEQARITEDGMYRAIDIYLKDFKWEKTIGPDCYMAHPVLSDIERKKVCGVMDCQKLSREACAHAAQNDRLPVQTVVQVLYYEQQRLHDGSQLVATEPPALVPSKRDHQLSTNPVSDEVSSLKRENQELKFELLKMKTRLIEIEKPNLNTSATSSPLVITHPSAGKPPLPRKSNFMSSVSKKLGRFIRADGLMQGKARNKPSKDRRHSIS</sequence>
<evidence type="ECO:0000256" key="3">
    <source>
        <dbReference type="ARBA" id="ARBA00022786"/>
    </source>
</evidence>
<protein>
    <submittedName>
        <fullName evidence="8">Uncharacterized protein</fullName>
    </submittedName>
</protein>
<dbReference type="PROSITE" id="PS50097">
    <property type="entry name" value="BTB"/>
    <property type="match status" value="1"/>
</dbReference>
<gene>
    <name evidence="8" type="ORF">H5410_009056</name>
</gene>
<dbReference type="FunFam" id="3.30.710.10:FF:000168">
    <property type="entry name" value="BTB/POZ domain-containing protein At1g03010"/>
    <property type="match status" value="1"/>
</dbReference>
<evidence type="ECO:0000256" key="2">
    <source>
        <dbReference type="ARBA" id="ARBA00022553"/>
    </source>
</evidence>
<evidence type="ECO:0000313" key="9">
    <source>
        <dbReference type="Proteomes" id="UP000824120"/>
    </source>
</evidence>
<feature type="region of interest" description="Disordered" evidence="5">
    <location>
        <begin position="603"/>
        <end position="622"/>
    </location>
</feature>
<dbReference type="PANTHER" id="PTHR32370">
    <property type="entry name" value="OS12G0117600 PROTEIN"/>
    <property type="match status" value="1"/>
</dbReference>
<comment type="similarity">
    <text evidence="4">Belongs to the NPH3 family.</text>
</comment>
<evidence type="ECO:0000256" key="1">
    <source>
        <dbReference type="ARBA" id="ARBA00004906"/>
    </source>
</evidence>
<feature type="domain" description="NPH3" evidence="7">
    <location>
        <begin position="210"/>
        <end position="498"/>
    </location>
</feature>
<dbReference type="InterPro" id="IPR027356">
    <property type="entry name" value="NPH3_dom"/>
</dbReference>
<dbReference type="Pfam" id="PF00651">
    <property type="entry name" value="BTB"/>
    <property type="match status" value="1"/>
</dbReference>
<keyword evidence="3" id="KW-0833">Ubl conjugation pathway</keyword>
<feature type="compositionally biased region" description="Basic residues" evidence="5">
    <location>
        <begin position="609"/>
        <end position="622"/>
    </location>
</feature>
<keyword evidence="9" id="KW-1185">Reference proteome</keyword>
<dbReference type="OrthoDB" id="624345at2759"/>
<evidence type="ECO:0000256" key="4">
    <source>
        <dbReference type="PROSITE-ProRule" id="PRU00982"/>
    </source>
</evidence>
<reference evidence="8 9" key="1">
    <citation type="submission" date="2020-09" db="EMBL/GenBank/DDBJ databases">
        <title>De no assembly of potato wild relative species, Solanum commersonii.</title>
        <authorList>
            <person name="Cho K."/>
        </authorList>
    </citation>
    <scope>NUCLEOTIDE SEQUENCE [LARGE SCALE GENOMIC DNA]</scope>
    <source>
        <strain evidence="8">LZ3.2</strain>
        <tissue evidence="8">Leaf</tissue>
    </source>
</reference>
<dbReference type="SUPFAM" id="SSF54695">
    <property type="entry name" value="POZ domain"/>
    <property type="match status" value="1"/>
</dbReference>
<evidence type="ECO:0000256" key="5">
    <source>
        <dbReference type="SAM" id="MobiDB-lite"/>
    </source>
</evidence>
<dbReference type="Pfam" id="PF03000">
    <property type="entry name" value="NPH3"/>
    <property type="match status" value="1"/>
</dbReference>
<comment type="caution">
    <text evidence="8">The sequence shown here is derived from an EMBL/GenBank/DDBJ whole genome shotgun (WGS) entry which is preliminary data.</text>
</comment>
<proteinExistence type="inferred from homology"/>
<dbReference type="PROSITE" id="PS51649">
    <property type="entry name" value="NPH3"/>
    <property type="match status" value="1"/>
</dbReference>
<dbReference type="InterPro" id="IPR000210">
    <property type="entry name" value="BTB/POZ_dom"/>
</dbReference>
<dbReference type="SMART" id="SM00225">
    <property type="entry name" value="BTB"/>
    <property type="match status" value="1"/>
</dbReference>
<dbReference type="Gene3D" id="3.30.710.10">
    <property type="entry name" value="Potassium Channel Kv1.1, Chain A"/>
    <property type="match status" value="1"/>
</dbReference>
<feature type="region of interest" description="Disordered" evidence="5">
    <location>
        <begin position="566"/>
        <end position="587"/>
    </location>
</feature>
<evidence type="ECO:0000313" key="8">
    <source>
        <dbReference type="EMBL" id="KAG5623838.1"/>
    </source>
</evidence>
<name>A0A9J6AGR7_SOLCO</name>
<feature type="domain" description="BTB" evidence="6">
    <location>
        <begin position="39"/>
        <end position="107"/>
    </location>
</feature>
<comment type="pathway">
    <text evidence="1">Protein modification; protein ubiquitination.</text>
</comment>
<dbReference type="InterPro" id="IPR043454">
    <property type="entry name" value="NPH3/RPT2-like"/>
</dbReference>
<accession>A0A9J6AGR7</accession>